<evidence type="ECO:0000256" key="3">
    <source>
        <dbReference type="SAM" id="MobiDB-lite"/>
    </source>
</evidence>
<evidence type="ECO:0000259" key="5">
    <source>
        <dbReference type="PROSITE" id="PS51677"/>
    </source>
</evidence>
<keyword evidence="6" id="KW-0858">Xylan degradation</keyword>
<organism evidence="6 7">
    <name type="scientific">Cutibacterium granulosum</name>
    <dbReference type="NCBI Taxonomy" id="33011"/>
    <lineage>
        <taxon>Bacteria</taxon>
        <taxon>Bacillati</taxon>
        <taxon>Actinomycetota</taxon>
        <taxon>Actinomycetes</taxon>
        <taxon>Propionibacteriales</taxon>
        <taxon>Propionibacteriaceae</taxon>
        <taxon>Cutibacterium</taxon>
    </lineage>
</organism>
<dbReference type="Pfam" id="PF01522">
    <property type="entry name" value="Polysacc_deac_1"/>
    <property type="match status" value="1"/>
</dbReference>
<evidence type="ECO:0000313" key="7">
    <source>
        <dbReference type="Proteomes" id="UP000215332"/>
    </source>
</evidence>
<feature type="signal peptide" evidence="4">
    <location>
        <begin position="1"/>
        <end position="25"/>
    </location>
</feature>
<reference evidence="6 7" key="1">
    <citation type="submission" date="2017-06" db="EMBL/GenBank/DDBJ databases">
        <authorList>
            <consortium name="Pathogen Informatics"/>
        </authorList>
    </citation>
    <scope>NUCLEOTIDE SEQUENCE [LARGE SCALE GENOMIC DNA]</scope>
    <source>
        <strain evidence="6 7">NCTC11865</strain>
    </source>
</reference>
<dbReference type="InterPro" id="IPR050248">
    <property type="entry name" value="Polysacc_deacetylase_ArnD"/>
</dbReference>
<dbReference type="RefSeq" id="WP_155942635.1">
    <property type="nucleotide sequence ID" value="NZ_LT906441.1"/>
</dbReference>
<accession>A0A239WAK3</accession>
<dbReference type="GO" id="GO:0045493">
    <property type="term" value="P:xylan catabolic process"/>
    <property type="evidence" value="ECO:0007669"/>
    <property type="project" value="UniProtKB-KW"/>
</dbReference>
<dbReference type="Proteomes" id="UP000215332">
    <property type="component" value="Chromosome 1"/>
</dbReference>
<keyword evidence="4" id="KW-0732">Signal</keyword>
<dbReference type="InterPro" id="IPR011330">
    <property type="entry name" value="Glyco_hydro/deAcase_b/a-brl"/>
</dbReference>
<dbReference type="InterPro" id="IPR002509">
    <property type="entry name" value="NODB_dom"/>
</dbReference>
<protein>
    <submittedName>
        <fullName evidence="6">Bifunctional xylanase/deacetylase</fullName>
    </submittedName>
</protein>
<dbReference type="PANTHER" id="PTHR10587">
    <property type="entry name" value="GLYCOSYL TRANSFERASE-RELATED"/>
    <property type="match status" value="1"/>
</dbReference>
<evidence type="ECO:0000256" key="2">
    <source>
        <dbReference type="ARBA" id="ARBA00022801"/>
    </source>
</evidence>
<gene>
    <name evidence="6" type="primary">xynD</name>
    <name evidence="6" type="ORF">SAMEA4412665_00608</name>
</gene>
<feature type="domain" description="NodB homology" evidence="5">
    <location>
        <begin position="333"/>
        <end position="511"/>
    </location>
</feature>
<evidence type="ECO:0000313" key="6">
    <source>
        <dbReference type="EMBL" id="SNV31422.1"/>
    </source>
</evidence>
<dbReference type="GO" id="GO:0016810">
    <property type="term" value="F:hydrolase activity, acting on carbon-nitrogen (but not peptide) bonds"/>
    <property type="evidence" value="ECO:0007669"/>
    <property type="project" value="InterPro"/>
</dbReference>
<evidence type="ECO:0000256" key="1">
    <source>
        <dbReference type="ARBA" id="ARBA00022723"/>
    </source>
</evidence>
<keyword evidence="1" id="KW-0479">Metal-binding</keyword>
<name>A0A239WAK3_9ACTN</name>
<dbReference type="eggNOG" id="COG0726">
    <property type="taxonomic scope" value="Bacteria"/>
</dbReference>
<dbReference type="Gene3D" id="3.20.20.370">
    <property type="entry name" value="Glycoside hydrolase/deacetylase"/>
    <property type="match status" value="1"/>
</dbReference>
<dbReference type="GO" id="GO:0016020">
    <property type="term" value="C:membrane"/>
    <property type="evidence" value="ECO:0007669"/>
    <property type="project" value="TreeGrafter"/>
</dbReference>
<keyword evidence="2 6" id="KW-0378">Hydrolase</keyword>
<dbReference type="PROSITE" id="PS51677">
    <property type="entry name" value="NODB"/>
    <property type="match status" value="1"/>
</dbReference>
<dbReference type="KEGG" id="cgrn:4412665_00608"/>
<dbReference type="GO" id="GO:0016798">
    <property type="term" value="F:hydrolase activity, acting on glycosyl bonds"/>
    <property type="evidence" value="ECO:0007669"/>
    <property type="project" value="UniProtKB-KW"/>
</dbReference>
<dbReference type="AlphaFoldDB" id="A0A239WAK3"/>
<keyword evidence="6" id="KW-0624">Polysaccharide degradation</keyword>
<keyword evidence="6" id="KW-0119">Carbohydrate metabolism</keyword>
<feature type="region of interest" description="Disordered" evidence="3">
    <location>
        <begin position="242"/>
        <end position="320"/>
    </location>
</feature>
<feature type="chain" id="PRO_5038632401" evidence="4">
    <location>
        <begin position="26"/>
        <end position="544"/>
    </location>
</feature>
<evidence type="ECO:0000256" key="4">
    <source>
        <dbReference type="SAM" id="SignalP"/>
    </source>
</evidence>
<keyword evidence="6" id="KW-0326">Glycosidase</keyword>
<dbReference type="EMBL" id="LT906441">
    <property type="protein sequence ID" value="SNV31422.1"/>
    <property type="molecule type" value="Genomic_DNA"/>
</dbReference>
<sequence length="544" mass="57543">MTSRRKLTRVLVAGMIVLLPLSACSGGSSGSNKSDDSPAAKATPIVVKDSLVNGVTSTHSTFTTPRNIDVKVPQIAPARNLSQAIEVVRERSLRQAQWDSATKVRQTSSFVASSAQILGVKISTTIEGPKPHTFDTTLWYDANYGQTFSPSVLISWPGWAKFRNAVGQAADDASVDKAKALAALQESPAPYGTGPAMSFGSEGELLVTFPAGVLDKEQKTLLVPKDKVDPVLSDLGVKAQGASLHPSTFSGTPDARKTWWKPANDRPAPQSSPNLHPLPGDSTAGKDASADSHARPSKQPTAPSTTSTAISAAPVKDGEHPSTAVGIDCIARQCVALTYDDGPGKRTGELLKTFEKQKAAATFFEMGNSIDAAPDTTRLVAASGFEIGNHSSTHPDLATLSTQTLKTEVGGNSDRLAKLTGRRPMLLRPPYGDHNDTADKVITDNNMAVINWSIDTNDWQTHSAPKTLDKISKDVSIYTGPITLMHDIHDAAIDASATAVPNLTKRGYQLVTVSELTLNTGGVQAGHGYCRGNALVQDGYLCKG</sequence>
<dbReference type="PANTHER" id="PTHR10587:SF133">
    <property type="entry name" value="CHITIN DEACETYLASE 1-RELATED"/>
    <property type="match status" value="1"/>
</dbReference>
<feature type="compositionally biased region" description="Low complexity" evidence="3">
    <location>
        <begin position="297"/>
        <end position="314"/>
    </location>
</feature>
<dbReference type="SUPFAM" id="SSF88713">
    <property type="entry name" value="Glycoside hydrolase/deacetylase"/>
    <property type="match status" value="1"/>
</dbReference>
<proteinExistence type="predicted"/>
<dbReference type="GO" id="GO:0046872">
    <property type="term" value="F:metal ion binding"/>
    <property type="evidence" value="ECO:0007669"/>
    <property type="project" value="UniProtKB-KW"/>
</dbReference>